<feature type="domain" description="Fe/B12 periplasmic-binding" evidence="7">
    <location>
        <begin position="63"/>
        <end position="323"/>
    </location>
</feature>
<dbReference type="SUPFAM" id="SSF53807">
    <property type="entry name" value="Helical backbone' metal receptor"/>
    <property type="match status" value="1"/>
</dbReference>
<dbReference type="PROSITE" id="PS51257">
    <property type="entry name" value="PROKAR_LIPOPROTEIN"/>
    <property type="match status" value="1"/>
</dbReference>
<dbReference type="PROSITE" id="PS50983">
    <property type="entry name" value="FE_B12_PBP"/>
    <property type="match status" value="1"/>
</dbReference>
<comment type="caution">
    <text evidence="8">The sequence shown here is derived from an EMBL/GenBank/DDBJ whole genome shotgun (WGS) entry which is preliminary data.</text>
</comment>
<accession>A0A268S1F6</accession>
<comment type="similarity">
    <text evidence="2">Belongs to the bacterial solute-binding protein 8 family.</text>
</comment>
<evidence type="ECO:0000313" key="9">
    <source>
        <dbReference type="Proteomes" id="UP000216133"/>
    </source>
</evidence>
<dbReference type="Pfam" id="PF01497">
    <property type="entry name" value="Peripla_BP_2"/>
    <property type="match status" value="1"/>
</dbReference>
<dbReference type="Gene3D" id="3.40.50.1980">
    <property type="entry name" value="Nitrogenase molybdenum iron protein domain"/>
    <property type="match status" value="2"/>
</dbReference>
<evidence type="ECO:0000256" key="6">
    <source>
        <dbReference type="SAM" id="SignalP"/>
    </source>
</evidence>
<dbReference type="AlphaFoldDB" id="A0A268S1F6"/>
<evidence type="ECO:0000256" key="5">
    <source>
        <dbReference type="SAM" id="MobiDB-lite"/>
    </source>
</evidence>
<reference evidence="8 9" key="1">
    <citation type="submission" date="2017-07" db="EMBL/GenBank/DDBJ databases">
        <title>Isolation and whole genome analysis of endospore-forming bacteria from heroin.</title>
        <authorList>
            <person name="Kalinowski J."/>
            <person name="Ahrens B."/>
            <person name="Al-Dilaimi A."/>
            <person name="Winkler A."/>
            <person name="Wibberg D."/>
            <person name="Schleenbecker U."/>
            <person name="Ruckert C."/>
            <person name="Wolfel R."/>
            <person name="Grass G."/>
        </authorList>
    </citation>
    <scope>NUCLEOTIDE SEQUENCE [LARGE SCALE GENOMIC DNA]</scope>
    <source>
        <strain evidence="8 9">7523-2</strain>
    </source>
</reference>
<evidence type="ECO:0000256" key="2">
    <source>
        <dbReference type="ARBA" id="ARBA00008814"/>
    </source>
</evidence>
<dbReference type="RefSeq" id="WP_094426449.1">
    <property type="nucleotide sequence ID" value="NZ_CP019985.1"/>
</dbReference>
<keyword evidence="3" id="KW-0813">Transport</keyword>
<keyword evidence="4 6" id="KW-0732">Signal</keyword>
<name>A0A268S1F6_SHOCL</name>
<sequence length="323" mass="35197">MKKPFMWALTAFATVSLAACGTSSDENEQTSAGEGTSTEATEETIEVESMNGEVVKVPVNPEVVVSFDHGITDSIRALGGEVSGIPKANNIPDYLSEFESDDYEDVGSLFEPNFELIHSMEPDVIFISGRASENYEELSEIAPTVYMAVDNENFMESFETNMRTLGDIFEAQDEVEEQLAGIHETIDNVKERADNTDKNALILSADEGSASAFGAGSRFGIIHDVLGIKTADDIEAENHGETVSFEYIADVDPDYIFMIDRGASIGNEATATQVIDNELVARTKAAQNDDIYVLDGEVWYLSGSGLESVKLIVDEIDSMFETE</sequence>
<comment type="subcellular location">
    <subcellularLocation>
        <location evidence="1">Cell membrane</location>
        <topology evidence="1">Lipid-anchor</topology>
    </subcellularLocation>
</comment>
<feature type="chain" id="PRO_5039229596" description="Fe/B12 periplasmic-binding domain-containing protein" evidence="6">
    <location>
        <begin position="19"/>
        <end position="323"/>
    </location>
</feature>
<protein>
    <recommendedName>
        <fullName evidence="7">Fe/B12 periplasmic-binding domain-containing protein</fullName>
    </recommendedName>
</protein>
<feature type="compositionally biased region" description="Low complexity" evidence="5">
    <location>
        <begin position="30"/>
        <end position="39"/>
    </location>
</feature>
<evidence type="ECO:0000313" key="8">
    <source>
        <dbReference type="EMBL" id="PAF26329.1"/>
    </source>
</evidence>
<evidence type="ECO:0000256" key="1">
    <source>
        <dbReference type="ARBA" id="ARBA00004193"/>
    </source>
</evidence>
<evidence type="ECO:0000256" key="3">
    <source>
        <dbReference type="ARBA" id="ARBA00022448"/>
    </source>
</evidence>
<dbReference type="InterPro" id="IPR051313">
    <property type="entry name" value="Bact_iron-sidero_bind"/>
</dbReference>
<evidence type="ECO:0000256" key="4">
    <source>
        <dbReference type="ARBA" id="ARBA00022729"/>
    </source>
</evidence>
<dbReference type="GeneID" id="86927075"/>
<evidence type="ECO:0000259" key="7">
    <source>
        <dbReference type="PROSITE" id="PS50983"/>
    </source>
</evidence>
<gene>
    <name evidence="8" type="ORF">CHH61_09395</name>
</gene>
<organism evidence="8 9">
    <name type="scientific">Shouchella clausii</name>
    <name type="common">Alkalihalobacillus clausii</name>
    <dbReference type="NCBI Taxonomy" id="79880"/>
    <lineage>
        <taxon>Bacteria</taxon>
        <taxon>Bacillati</taxon>
        <taxon>Bacillota</taxon>
        <taxon>Bacilli</taxon>
        <taxon>Bacillales</taxon>
        <taxon>Bacillaceae</taxon>
        <taxon>Shouchella</taxon>
    </lineage>
</organism>
<dbReference type="PANTHER" id="PTHR30532">
    <property type="entry name" value="IRON III DICITRATE-BINDING PERIPLASMIC PROTEIN"/>
    <property type="match status" value="1"/>
</dbReference>
<feature type="region of interest" description="Disordered" evidence="5">
    <location>
        <begin position="23"/>
        <end position="42"/>
    </location>
</feature>
<dbReference type="CDD" id="cd01140">
    <property type="entry name" value="FatB"/>
    <property type="match status" value="1"/>
</dbReference>
<dbReference type="Proteomes" id="UP000216133">
    <property type="component" value="Unassembled WGS sequence"/>
</dbReference>
<dbReference type="InterPro" id="IPR033870">
    <property type="entry name" value="FatB"/>
</dbReference>
<feature type="signal peptide" evidence="6">
    <location>
        <begin position="1"/>
        <end position="18"/>
    </location>
</feature>
<dbReference type="GO" id="GO:1901678">
    <property type="term" value="P:iron coordination entity transport"/>
    <property type="evidence" value="ECO:0007669"/>
    <property type="project" value="UniProtKB-ARBA"/>
</dbReference>
<dbReference type="InterPro" id="IPR002491">
    <property type="entry name" value="ABC_transptr_periplasmic_BD"/>
</dbReference>
<dbReference type="PANTHER" id="PTHR30532:SF28">
    <property type="entry name" value="PETROBACTIN-BINDING PROTEIN YCLQ"/>
    <property type="match status" value="1"/>
</dbReference>
<dbReference type="EMBL" id="NPBS01000039">
    <property type="protein sequence ID" value="PAF26329.1"/>
    <property type="molecule type" value="Genomic_DNA"/>
</dbReference>
<dbReference type="GO" id="GO:0005886">
    <property type="term" value="C:plasma membrane"/>
    <property type="evidence" value="ECO:0007669"/>
    <property type="project" value="UniProtKB-SubCell"/>
</dbReference>
<proteinExistence type="inferred from homology"/>
<dbReference type="GO" id="GO:0030288">
    <property type="term" value="C:outer membrane-bounded periplasmic space"/>
    <property type="evidence" value="ECO:0007669"/>
    <property type="project" value="TreeGrafter"/>
</dbReference>